<gene>
    <name evidence="2" type="ORF">ACAT0790_LOCUS47771</name>
</gene>
<evidence type="ECO:0000256" key="1">
    <source>
        <dbReference type="SAM" id="MobiDB-lite"/>
    </source>
</evidence>
<dbReference type="InterPro" id="IPR029058">
    <property type="entry name" value="AB_hydrolase_fold"/>
</dbReference>
<accession>A0A7S1RMT9</accession>
<name>A0A7S1RMT9_ALECA</name>
<dbReference type="AlphaFoldDB" id="A0A7S1RMT9"/>
<dbReference type="SUPFAM" id="SSF53474">
    <property type="entry name" value="alpha/beta-Hydrolases"/>
    <property type="match status" value="1"/>
</dbReference>
<dbReference type="Gene3D" id="3.40.50.1820">
    <property type="entry name" value="alpha/beta hydrolase"/>
    <property type="match status" value="1"/>
</dbReference>
<protein>
    <submittedName>
        <fullName evidence="2">Uncharacterized protein</fullName>
    </submittedName>
</protein>
<evidence type="ECO:0000313" key="2">
    <source>
        <dbReference type="EMBL" id="CAD9171002.1"/>
    </source>
</evidence>
<feature type="region of interest" description="Disordered" evidence="1">
    <location>
        <begin position="1"/>
        <end position="30"/>
    </location>
</feature>
<sequence length="299" mass="32171">MAEVTATGLVEGPDGVEADGEEKSSSDEEMDAMRLTPSYHFPAEFHLEFQGSRIEVIRHLCQRHPAGTRAVVLFFPGVHGGVGPCRQPGETFDENALFATVAQGLTSRPDSDIDCYRCSWPYMRPRMGYAVGGACRVLHHALLEATKGADPEDADRDIQIFIVGHSLGGAVAIQSSEVIARHFGADGRGGQKMEGLERVYVRVAGVCTLNGALDVRQVNTSCFGSLSGSRALFICGDADQCVPPQTTRDMYEALPIGSKRLLELPGGSHDLFTFKEQLVAELTSFILEGLGDGRAQEAA</sequence>
<proteinExistence type="predicted"/>
<dbReference type="EMBL" id="HBGE01079983">
    <property type="protein sequence ID" value="CAD9171002.1"/>
    <property type="molecule type" value="Transcribed_RNA"/>
</dbReference>
<organism evidence="2">
    <name type="scientific">Alexandrium catenella</name>
    <name type="common">Red tide dinoflagellate</name>
    <name type="synonym">Gonyaulax catenella</name>
    <dbReference type="NCBI Taxonomy" id="2925"/>
    <lineage>
        <taxon>Eukaryota</taxon>
        <taxon>Sar</taxon>
        <taxon>Alveolata</taxon>
        <taxon>Dinophyceae</taxon>
        <taxon>Gonyaulacales</taxon>
        <taxon>Pyrocystaceae</taxon>
        <taxon>Alexandrium</taxon>
    </lineage>
</organism>
<reference evidence="2" key="1">
    <citation type="submission" date="2021-01" db="EMBL/GenBank/DDBJ databases">
        <authorList>
            <person name="Corre E."/>
            <person name="Pelletier E."/>
            <person name="Niang G."/>
            <person name="Scheremetjew M."/>
            <person name="Finn R."/>
            <person name="Kale V."/>
            <person name="Holt S."/>
            <person name="Cochrane G."/>
            <person name="Meng A."/>
            <person name="Brown T."/>
            <person name="Cohen L."/>
        </authorList>
    </citation>
    <scope>NUCLEOTIDE SEQUENCE</scope>
    <source>
        <strain evidence="2">OF101</strain>
    </source>
</reference>